<evidence type="ECO:0000256" key="1">
    <source>
        <dbReference type="ARBA" id="ARBA00009437"/>
    </source>
</evidence>
<keyword evidence="2" id="KW-0805">Transcription regulation</keyword>
<keyword evidence="3" id="KW-0238">DNA-binding</keyword>
<dbReference type="SUPFAM" id="SSF53850">
    <property type="entry name" value="Periplasmic binding protein-like II"/>
    <property type="match status" value="1"/>
</dbReference>
<comment type="caution">
    <text evidence="7">The sequence shown here is derived from an EMBL/GenBank/DDBJ whole genome shotgun (WGS) entry which is preliminary data.</text>
</comment>
<dbReference type="FunFam" id="1.10.10.10:FF:000001">
    <property type="entry name" value="LysR family transcriptional regulator"/>
    <property type="match status" value="1"/>
</dbReference>
<dbReference type="Pfam" id="PF00126">
    <property type="entry name" value="HTH_1"/>
    <property type="match status" value="1"/>
</dbReference>
<feature type="domain" description="HTH lysR-type" evidence="6">
    <location>
        <begin position="7"/>
        <end position="61"/>
    </location>
</feature>
<evidence type="ECO:0000256" key="4">
    <source>
        <dbReference type="ARBA" id="ARBA00023163"/>
    </source>
</evidence>
<evidence type="ECO:0000256" key="5">
    <source>
        <dbReference type="SAM" id="MobiDB-lite"/>
    </source>
</evidence>
<dbReference type="SUPFAM" id="SSF46785">
    <property type="entry name" value="Winged helix' DNA-binding domain"/>
    <property type="match status" value="1"/>
</dbReference>
<dbReference type="GO" id="GO:0003677">
    <property type="term" value="F:DNA binding"/>
    <property type="evidence" value="ECO:0007669"/>
    <property type="project" value="UniProtKB-KW"/>
</dbReference>
<dbReference type="InterPro" id="IPR058163">
    <property type="entry name" value="LysR-type_TF_proteobact-type"/>
</dbReference>
<comment type="similarity">
    <text evidence="1">Belongs to the LysR transcriptional regulatory family.</text>
</comment>
<dbReference type="Proteomes" id="UP000235777">
    <property type="component" value="Unassembled WGS sequence"/>
</dbReference>
<evidence type="ECO:0000256" key="3">
    <source>
        <dbReference type="ARBA" id="ARBA00023125"/>
    </source>
</evidence>
<dbReference type="CDD" id="cd08422">
    <property type="entry name" value="PBP2_CrgA_like"/>
    <property type="match status" value="1"/>
</dbReference>
<keyword evidence="8" id="KW-1185">Reference proteome</keyword>
<dbReference type="InterPro" id="IPR005119">
    <property type="entry name" value="LysR_subst-bd"/>
</dbReference>
<evidence type="ECO:0000259" key="6">
    <source>
        <dbReference type="PROSITE" id="PS50931"/>
    </source>
</evidence>
<dbReference type="Gene3D" id="3.40.190.290">
    <property type="match status" value="1"/>
</dbReference>
<reference evidence="7 8" key="1">
    <citation type="submission" date="2018-01" db="EMBL/GenBank/DDBJ databases">
        <title>Whole genome analyses suggest that Burkholderia sensu lato contains two further novel genera in the rhizoxinica-symbiotica group Mycetohabitans gen. nov., and Trinickia gen. nov.: implications for the evolution of diazotrophy and nodulation in the Burkholderiaceae.</title>
        <authorList>
            <person name="Estrada-de los Santos P."/>
            <person name="Palmer M."/>
            <person name="Chavez-Ramirez B."/>
            <person name="Beukes C."/>
            <person name="Steenkamp E.T."/>
            <person name="Hirsch A.M."/>
            <person name="Manyaka P."/>
            <person name="Maluk M."/>
            <person name="Lafos M."/>
            <person name="Crook M."/>
            <person name="Gross E."/>
            <person name="Simon M.F."/>
            <person name="Bueno dos Reis Junior F."/>
            <person name="Poole P.S."/>
            <person name="Venter S.N."/>
            <person name="James E.K."/>
        </authorList>
    </citation>
    <scope>NUCLEOTIDE SEQUENCE [LARGE SCALE GENOMIC DNA]</scope>
    <source>
        <strain evidence="7 8">JPY 581</strain>
    </source>
</reference>
<dbReference type="OrthoDB" id="9786526at2"/>
<evidence type="ECO:0000313" key="8">
    <source>
        <dbReference type="Proteomes" id="UP000235777"/>
    </source>
</evidence>
<sequence length="335" mass="36748">MIMDVVRSMKIFIAVAESGSFTAAALELDASTGYVSRTISELESRLRTRLLNRTTRRIALTEAGERYLNRCRAILASIDEAEAEASEAHAKPSGTLRLHAMSSIGQNFVMPAIAAYQQRYPEVTIELTLTQNVPDLLEDGYDVALRVSLDTLPDSNYISHELGSAQGILCAAPQYLAARGTPQTVEDLSRHTCLQVALPSVFPADHWRLVGPDGERLFRLPDHRFKVNVPDAMAVALQEGMGIGALPVFVARAFLRSGSLVRVLPECHLQTLNIYAVYASRQYVDAKIKTWIEFLRAWSGDVLRTNELAWAAHARPRPQETAAATNNATAATTSG</sequence>
<name>A0A2N7X901_9BURK</name>
<proteinExistence type="inferred from homology"/>
<gene>
    <name evidence="7" type="ORF">C0Z20_04810</name>
</gene>
<evidence type="ECO:0000313" key="7">
    <source>
        <dbReference type="EMBL" id="PMS38114.1"/>
    </source>
</evidence>
<dbReference type="PROSITE" id="PS50931">
    <property type="entry name" value="HTH_LYSR"/>
    <property type="match status" value="1"/>
</dbReference>
<protein>
    <submittedName>
        <fullName evidence="7">LysR family transcriptional regulator</fullName>
    </submittedName>
</protein>
<dbReference type="AlphaFoldDB" id="A0A2N7X901"/>
<dbReference type="PANTHER" id="PTHR30537">
    <property type="entry name" value="HTH-TYPE TRANSCRIPTIONAL REGULATOR"/>
    <property type="match status" value="1"/>
</dbReference>
<dbReference type="PANTHER" id="PTHR30537:SF5">
    <property type="entry name" value="HTH-TYPE TRANSCRIPTIONAL ACTIVATOR TTDR-RELATED"/>
    <property type="match status" value="1"/>
</dbReference>
<dbReference type="InterPro" id="IPR000847">
    <property type="entry name" value="LysR_HTH_N"/>
</dbReference>
<organism evidence="7 8">
    <name type="scientific">Trinickia symbiotica</name>
    <dbReference type="NCBI Taxonomy" id="863227"/>
    <lineage>
        <taxon>Bacteria</taxon>
        <taxon>Pseudomonadati</taxon>
        <taxon>Pseudomonadota</taxon>
        <taxon>Betaproteobacteria</taxon>
        <taxon>Burkholderiales</taxon>
        <taxon>Burkholderiaceae</taxon>
        <taxon>Trinickia</taxon>
    </lineage>
</organism>
<feature type="compositionally biased region" description="Low complexity" evidence="5">
    <location>
        <begin position="321"/>
        <end position="335"/>
    </location>
</feature>
<dbReference type="Gene3D" id="1.10.10.10">
    <property type="entry name" value="Winged helix-like DNA-binding domain superfamily/Winged helix DNA-binding domain"/>
    <property type="match status" value="1"/>
</dbReference>
<keyword evidence="4" id="KW-0804">Transcription</keyword>
<dbReference type="EMBL" id="PNYC01000002">
    <property type="protein sequence ID" value="PMS38114.1"/>
    <property type="molecule type" value="Genomic_DNA"/>
</dbReference>
<dbReference type="Pfam" id="PF03466">
    <property type="entry name" value="LysR_substrate"/>
    <property type="match status" value="1"/>
</dbReference>
<accession>A0A2N7X901</accession>
<evidence type="ECO:0000256" key="2">
    <source>
        <dbReference type="ARBA" id="ARBA00023015"/>
    </source>
</evidence>
<dbReference type="InterPro" id="IPR036388">
    <property type="entry name" value="WH-like_DNA-bd_sf"/>
</dbReference>
<dbReference type="STRING" id="863227.GCA_000373005_00174"/>
<feature type="region of interest" description="Disordered" evidence="5">
    <location>
        <begin position="315"/>
        <end position="335"/>
    </location>
</feature>
<dbReference type="InterPro" id="IPR036390">
    <property type="entry name" value="WH_DNA-bd_sf"/>
</dbReference>
<dbReference type="GO" id="GO:0003700">
    <property type="term" value="F:DNA-binding transcription factor activity"/>
    <property type="evidence" value="ECO:0007669"/>
    <property type="project" value="InterPro"/>
</dbReference>